<dbReference type="InterPro" id="IPR000515">
    <property type="entry name" value="MetI-like"/>
</dbReference>
<dbReference type="PANTHER" id="PTHR30465:SF66">
    <property type="entry name" value="INNER MEMBRANE ABC TRANSPORTER PERMEASE PROTEIN YEJB"/>
    <property type="match status" value="1"/>
</dbReference>
<comment type="subcellular location">
    <subcellularLocation>
        <location evidence="1 7">Cell membrane</location>
        <topology evidence="1 7">Multi-pass membrane protein</topology>
    </subcellularLocation>
</comment>
<keyword evidence="4 7" id="KW-0812">Transmembrane</keyword>
<feature type="domain" description="ABC transmembrane type-1" evidence="8">
    <location>
        <begin position="110"/>
        <end position="323"/>
    </location>
</feature>
<feature type="transmembrane region" description="Helical" evidence="7">
    <location>
        <begin position="304"/>
        <end position="330"/>
    </location>
</feature>
<dbReference type="PROSITE" id="PS50928">
    <property type="entry name" value="ABC_TM1"/>
    <property type="match status" value="1"/>
</dbReference>
<name>A0ABS8W6T0_9GAMM</name>
<feature type="transmembrane region" description="Helical" evidence="7">
    <location>
        <begin position="259"/>
        <end position="284"/>
    </location>
</feature>
<keyword evidence="3" id="KW-1003">Cell membrane</keyword>
<organism evidence="9 10">
    <name type="scientific">Motilimonas cestriensis</name>
    <dbReference type="NCBI Taxonomy" id="2742685"/>
    <lineage>
        <taxon>Bacteria</taxon>
        <taxon>Pseudomonadati</taxon>
        <taxon>Pseudomonadota</taxon>
        <taxon>Gammaproteobacteria</taxon>
        <taxon>Alteromonadales</taxon>
        <taxon>Alteromonadales genera incertae sedis</taxon>
        <taxon>Motilimonas</taxon>
    </lineage>
</organism>
<comment type="caution">
    <text evidence="9">The sequence shown here is derived from an EMBL/GenBank/DDBJ whole genome shotgun (WGS) entry which is preliminary data.</text>
</comment>
<evidence type="ECO:0000256" key="6">
    <source>
        <dbReference type="ARBA" id="ARBA00023136"/>
    </source>
</evidence>
<keyword evidence="10" id="KW-1185">Reference proteome</keyword>
<feature type="transmembrane region" description="Helical" evidence="7">
    <location>
        <begin position="9"/>
        <end position="30"/>
    </location>
</feature>
<accession>A0ABS8W6T0</accession>
<dbReference type="Pfam" id="PF00528">
    <property type="entry name" value="BPD_transp_1"/>
    <property type="match status" value="1"/>
</dbReference>
<evidence type="ECO:0000256" key="2">
    <source>
        <dbReference type="ARBA" id="ARBA00022448"/>
    </source>
</evidence>
<dbReference type="RefSeq" id="WP_233051112.1">
    <property type="nucleotide sequence ID" value="NZ_JAIMJA010000001.1"/>
</dbReference>
<keyword evidence="2 7" id="KW-0813">Transport</keyword>
<evidence type="ECO:0000256" key="4">
    <source>
        <dbReference type="ARBA" id="ARBA00022692"/>
    </source>
</evidence>
<evidence type="ECO:0000256" key="5">
    <source>
        <dbReference type="ARBA" id="ARBA00022989"/>
    </source>
</evidence>
<evidence type="ECO:0000256" key="3">
    <source>
        <dbReference type="ARBA" id="ARBA00022475"/>
    </source>
</evidence>
<reference evidence="9 10" key="1">
    <citation type="journal article" date="2022" name="Environ. Microbiol. Rep.">
        <title>Eco-phylogenetic analyses reveal divergent evolution of vitamin B12 metabolism in the marine bacterial family 'Psychromonadaceae'.</title>
        <authorList>
            <person name="Jin X."/>
            <person name="Yang Y."/>
            <person name="Cao H."/>
            <person name="Gao B."/>
            <person name="Zhao Z."/>
        </authorList>
    </citation>
    <scope>NUCLEOTIDE SEQUENCE [LARGE SCALE GENOMIC DNA]</scope>
    <source>
        <strain evidence="9 10">MKS20</strain>
    </source>
</reference>
<gene>
    <name evidence="9" type="ORF">K6Y31_01595</name>
</gene>
<proteinExistence type="inferred from homology"/>
<dbReference type="Proteomes" id="UP001201273">
    <property type="component" value="Unassembled WGS sequence"/>
</dbReference>
<sequence>MLAYFIRRLLLVIPTFIGITVLVFTITRFVPGGPMERAIAEMQQMSLSQGSSMSNNSLSEEQLAELSAFYGMDKPVWQAYVDWMGKLLQGDLGASTFYQDPVLDLILDRLPVSTFYGVCLFLISYGVSIPLGIAKARYHGSWFDNLSSIAIFVGFALPGFVVGILLLTVFSFQLEWFPFGGFVSDEFEDLETLSEQIYEILWHAVLPLMAYAIGDFAILTMTMKNSLMENLSADYVRTAIAKGLPFDKALKQHALRNSLIPIASHFGAVVSVFFAGSFLIEAVFNIDGIGLLGYDAILQRDYPVVMGILVMTSIAMMIGNILSDICVALVDPRVKFGK</sequence>
<evidence type="ECO:0000256" key="7">
    <source>
        <dbReference type="RuleBase" id="RU363032"/>
    </source>
</evidence>
<feature type="transmembrane region" description="Helical" evidence="7">
    <location>
        <begin position="200"/>
        <end position="219"/>
    </location>
</feature>
<evidence type="ECO:0000259" key="8">
    <source>
        <dbReference type="PROSITE" id="PS50928"/>
    </source>
</evidence>
<protein>
    <submittedName>
        <fullName evidence="9">ABC transporter permease subunit</fullName>
    </submittedName>
</protein>
<dbReference type="CDD" id="cd06261">
    <property type="entry name" value="TM_PBP2"/>
    <property type="match status" value="1"/>
</dbReference>
<dbReference type="SUPFAM" id="SSF161098">
    <property type="entry name" value="MetI-like"/>
    <property type="match status" value="1"/>
</dbReference>
<dbReference type="InterPro" id="IPR035906">
    <property type="entry name" value="MetI-like_sf"/>
</dbReference>
<feature type="transmembrane region" description="Helical" evidence="7">
    <location>
        <begin position="146"/>
        <end position="172"/>
    </location>
</feature>
<evidence type="ECO:0000313" key="10">
    <source>
        <dbReference type="Proteomes" id="UP001201273"/>
    </source>
</evidence>
<evidence type="ECO:0000313" key="9">
    <source>
        <dbReference type="EMBL" id="MCE2593509.1"/>
    </source>
</evidence>
<comment type="similarity">
    <text evidence="7">Belongs to the binding-protein-dependent transport system permease family.</text>
</comment>
<keyword evidence="6 7" id="KW-0472">Membrane</keyword>
<feature type="transmembrane region" description="Helical" evidence="7">
    <location>
        <begin position="115"/>
        <end position="134"/>
    </location>
</feature>
<dbReference type="Gene3D" id="1.10.3720.10">
    <property type="entry name" value="MetI-like"/>
    <property type="match status" value="1"/>
</dbReference>
<dbReference type="PANTHER" id="PTHR30465">
    <property type="entry name" value="INNER MEMBRANE ABC TRANSPORTER"/>
    <property type="match status" value="1"/>
</dbReference>
<dbReference type="EMBL" id="JAIMJA010000001">
    <property type="protein sequence ID" value="MCE2593509.1"/>
    <property type="molecule type" value="Genomic_DNA"/>
</dbReference>
<evidence type="ECO:0000256" key="1">
    <source>
        <dbReference type="ARBA" id="ARBA00004651"/>
    </source>
</evidence>
<keyword evidence="5 7" id="KW-1133">Transmembrane helix</keyword>